<keyword evidence="1" id="KW-0472">Membrane</keyword>
<evidence type="ECO:0008006" key="4">
    <source>
        <dbReference type="Google" id="ProtNLM"/>
    </source>
</evidence>
<dbReference type="RefSeq" id="WP_208017100.1">
    <property type="nucleotide sequence ID" value="NZ_JAGDQJ010000007.1"/>
</dbReference>
<accession>A0ABS3NVG6</accession>
<keyword evidence="1" id="KW-0812">Transmembrane</keyword>
<sequence>MFKKIGFYGVMTYLIVSIISSRFIESDWIAVMIAVVGLIFALLYRRGEWKTYGRKKKLILSVEYVVLMSTLPFILMEGGKQMNTMQILQGWLSFAKLLYLIAILIIVGIIVTKVNGKLLVDNEFKT</sequence>
<proteinExistence type="predicted"/>
<keyword evidence="1" id="KW-1133">Transmembrane helix</keyword>
<dbReference type="Proteomes" id="UP000677611">
    <property type="component" value="Unassembled WGS sequence"/>
</dbReference>
<evidence type="ECO:0000313" key="2">
    <source>
        <dbReference type="EMBL" id="MBO1624896.1"/>
    </source>
</evidence>
<dbReference type="InterPro" id="IPR025621">
    <property type="entry name" value="YoqO"/>
</dbReference>
<dbReference type="Pfam" id="PF14037">
    <property type="entry name" value="YoqO"/>
    <property type="match status" value="1"/>
</dbReference>
<dbReference type="EMBL" id="JAGDQJ010000007">
    <property type="protein sequence ID" value="MBO1624896.1"/>
    <property type="molecule type" value="Genomic_DNA"/>
</dbReference>
<organism evidence="2 3">
    <name type="scientific">Bacillus arachidis</name>
    <dbReference type="NCBI Taxonomy" id="2819290"/>
    <lineage>
        <taxon>Bacteria</taxon>
        <taxon>Bacillati</taxon>
        <taxon>Bacillota</taxon>
        <taxon>Bacilli</taxon>
        <taxon>Bacillales</taxon>
        <taxon>Bacillaceae</taxon>
        <taxon>Bacillus</taxon>
    </lineage>
</organism>
<feature type="transmembrane region" description="Helical" evidence="1">
    <location>
        <begin position="88"/>
        <end position="111"/>
    </location>
</feature>
<name>A0ABS3NVG6_9BACI</name>
<gene>
    <name evidence="2" type="ORF">J4P90_06460</name>
</gene>
<feature type="transmembrane region" description="Helical" evidence="1">
    <location>
        <begin position="5"/>
        <end position="23"/>
    </location>
</feature>
<reference evidence="2 3" key="1">
    <citation type="submission" date="2021-03" db="EMBL/GenBank/DDBJ databases">
        <title>Identification of novel Bacillus strains.</title>
        <authorList>
            <person name="Xiao Z."/>
            <person name="Li Y."/>
            <person name="Shen J."/>
        </authorList>
    </citation>
    <scope>NUCLEOTIDE SEQUENCE [LARGE SCALE GENOMIC DNA]</scope>
    <source>
        <strain evidence="2 3">SY8</strain>
    </source>
</reference>
<feature type="transmembrane region" description="Helical" evidence="1">
    <location>
        <begin position="58"/>
        <end position="76"/>
    </location>
</feature>
<evidence type="ECO:0000313" key="3">
    <source>
        <dbReference type="Proteomes" id="UP000677611"/>
    </source>
</evidence>
<protein>
    <recommendedName>
        <fullName evidence="4">YoqO-like protein</fullName>
    </recommendedName>
</protein>
<comment type="caution">
    <text evidence="2">The sequence shown here is derived from an EMBL/GenBank/DDBJ whole genome shotgun (WGS) entry which is preliminary data.</text>
</comment>
<keyword evidence="3" id="KW-1185">Reference proteome</keyword>
<evidence type="ECO:0000256" key="1">
    <source>
        <dbReference type="SAM" id="Phobius"/>
    </source>
</evidence>
<feature type="transmembrane region" description="Helical" evidence="1">
    <location>
        <begin position="29"/>
        <end position="46"/>
    </location>
</feature>